<sequence length="90" mass="9518">MIQQALAAATIRDADRGVVRHAAQGEGNRRSDPGGSTFMVSCLTGHGATPPCIERARRGPRHHGQGSTPPVPVGEHPLFPGELIADVYVR</sequence>
<comment type="caution">
    <text evidence="2">The sequence shown here is derived from an EMBL/GenBank/DDBJ whole genome shotgun (WGS) entry which is preliminary data.</text>
</comment>
<proteinExistence type="predicted"/>
<reference evidence="2 3" key="1">
    <citation type="submission" date="2012-11" db="EMBL/GenBank/DDBJ databases">
        <authorList>
            <person name="Huguet-Tapia J.C."/>
            <person name="Durkin A.S."/>
            <person name="Pettis G.S."/>
            <person name="Badger J.H."/>
        </authorList>
    </citation>
    <scope>NUCLEOTIDE SEQUENCE [LARGE SCALE GENOMIC DNA]</scope>
    <source>
        <strain evidence="2 3">91-03</strain>
    </source>
</reference>
<feature type="region of interest" description="Disordered" evidence="1">
    <location>
        <begin position="51"/>
        <end position="78"/>
    </location>
</feature>
<dbReference type="AlphaFoldDB" id="L1KLW7"/>
<accession>L1KLW7</accession>
<name>L1KLW7_9ACTN</name>
<gene>
    <name evidence="2" type="ORF">STRIP9103_00196</name>
</gene>
<organism evidence="2 3">
    <name type="scientific">Streptomyces ipomoeae 91-03</name>
    <dbReference type="NCBI Taxonomy" id="698759"/>
    <lineage>
        <taxon>Bacteria</taxon>
        <taxon>Bacillati</taxon>
        <taxon>Actinomycetota</taxon>
        <taxon>Actinomycetes</taxon>
        <taxon>Kitasatosporales</taxon>
        <taxon>Streptomycetaceae</taxon>
        <taxon>Streptomyces</taxon>
    </lineage>
</organism>
<keyword evidence="3" id="KW-1185">Reference proteome</keyword>
<evidence type="ECO:0000313" key="3">
    <source>
        <dbReference type="Proteomes" id="UP000010411"/>
    </source>
</evidence>
<evidence type="ECO:0000313" key="2">
    <source>
        <dbReference type="EMBL" id="EKX61602.1"/>
    </source>
</evidence>
<dbReference type="Proteomes" id="UP000010411">
    <property type="component" value="Unassembled WGS sequence"/>
</dbReference>
<dbReference type="EMBL" id="AEJC01000580">
    <property type="protein sequence ID" value="EKX61602.1"/>
    <property type="molecule type" value="Genomic_DNA"/>
</dbReference>
<evidence type="ECO:0000256" key="1">
    <source>
        <dbReference type="SAM" id="MobiDB-lite"/>
    </source>
</evidence>
<protein>
    <submittedName>
        <fullName evidence="2">Uncharacterized protein</fullName>
    </submittedName>
</protein>